<dbReference type="Pfam" id="PF13650">
    <property type="entry name" value="Asp_protease_2"/>
    <property type="match status" value="1"/>
</dbReference>
<dbReference type="CDD" id="cd01647">
    <property type="entry name" value="RT_LTR"/>
    <property type="match status" value="1"/>
</dbReference>
<evidence type="ECO:0000313" key="4">
    <source>
        <dbReference type="EMBL" id="KAK7093607.1"/>
    </source>
</evidence>
<feature type="region of interest" description="Disordered" evidence="1">
    <location>
        <begin position="193"/>
        <end position="221"/>
    </location>
</feature>
<dbReference type="Pfam" id="PF00665">
    <property type="entry name" value="rve"/>
    <property type="match status" value="1"/>
</dbReference>
<organism evidence="4 5">
    <name type="scientific">Littorina saxatilis</name>
    <dbReference type="NCBI Taxonomy" id="31220"/>
    <lineage>
        <taxon>Eukaryota</taxon>
        <taxon>Metazoa</taxon>
        <taxon>Spiralia</taxon>
        <taxon>Lophotrochozoa</taxon>
        <taxon>Mollusca</taxon>
        <taxon>Gastropoda</taxon>
        <taxon>Caenogastropoda</taxon>
        <taxon>Littorinimorpha</taxon>
        <taxon>Littorinoidea</taxon>
        <taxon>Littorinidae</taxon>
        <taxon>Littorina</taxon>
    </lineage>
</organism>
<dbReference type="FunFam" id="3.30.420.10:FF:000063">
    <property type="entry name" value="Retrovirus-related Pol polyprotein from transposon 297-like Protein"/>
    <property type="match status" value="1"/>
</dbReference>
<evidence type="ECO:0000259" key="3">
    <source>
        <dbReference type="PROSITE" id="PS50994"/>
    </source>
</evidence>
<evidence type="ECO:0000259" key="2">
    <source>
        <dbReference type="PROSITE" id="PS50878"/>
    </source>
</evidence>
<dbReference type="Proteomes" id="UP001374579">
    <property type="component" value="Unassembled WGS sequence"/>
</dbReference>
<accession>A0AAN9AUX2</accession>
<dbReference type="EMBL" id="JBAMIC010000019">
    <property type="protein sequence ID" value="KAK7093607.1"/>
    <property type="molecule type" value="Genomic_DNA"/>
</dbReference>
<dbReference type="Gene3D" id="2.40.70.10">
    <property type="entry name" value="Acid Proteases"/>
    <property type="match status" value="1"/>
</dbReference>
<dbReference type="FunFam" id="1.10.340.70:FF:000003">
    <property type="entry name" value="Protein CBG25708"/>
    <property type="match status" value="1"/>
</dbReference>
<dbReference type="GO" id="GO:0015074">
    <property type="term" value="P:DNA integration"/>
    <property type="evidence" value="ECO:0007669"/>
    <property type="project" value="InterPro"/>
</dbReference>
<dbReference type="InterPro" id="IPR001584">
    <property type="entry name" value="Integrase_cat-core"/>
</dbReference>
<feature type="compositionally biased region" description="Basic and acidic residues" evidence="1">
    <location>
        <begin position="1308"/>
        <end position="1318"/>
    </location>
</feature>
<dbReference type="FunFam" id="3.30.70.270:FF:000026">
    <property type="entry name" value="Transposon Ty3-G Gag-Pol polyprotein"/>
    <property type="match status" value="1"/>
</dbReference>
<dbReference type="PANTHER" id="PTHR37984">
    <property type="entry name" value="PROTEIN CBG26694"/>
    <property type="match status" value="1"/>
</dbReference>
<dbReference type="InterPro" id="IPR043128">
    <property type="entry name" value="Rev_trsase/Diguanyl_cyclase"/>
</dbReference>
<evidence type="ECO:0000256" key="1">
    <source>
        <dbReference type="SAM" id="MobiDB-lite"/>
    </source>
</evidence>
<dbReference type="SUPFAM" id="SSF50630">
    <property type="entry name" value="Acid proteases"/>
    <property type="match status" value="1"/>
</dbReference>
<feature type="compositionally biased region" description="Polar residues" evidence="1">
    <location>
        <begin position="1275"/>
        <end position="1285"/>
    </location>
</feature>
<evidence type="ECO:0008006" key="6">
    <source>
        <dbReference type="Google" id="ProtNLM"/>
    </source>
</evidence>
<dbReference type="SUPFAM" id="SSF56672">
    <property type="entry name" value="DNA/RNA polymerases"/>
    <property type="match status" value="1"/>
</dbReference>
<evidence type="ECO:0000313" key="5">
    <source>
        <dbReference type="Proteomes" id="UP001374579"/>
    </source>
</evidence>
<keyword evidence="5" id="KW-1185">Reference proteome</keyword>
<dbReference type="InterPro" id="IPR000477">
    <property type="entry name" value="RT_dom"/>
</dbReference>
<dbReference type="InterPro" id="IPR041588">
    <property type="entry name" value="Integrase_H2C2"/>
</dbReference>
<feature type="compositionally biased region" description="Basic and acidic residues" evidence="1">
    <location>
        <begin position="205"/>
        <end position="221"/>
    </location>
</feature>
<feature type="domain" description="Reverse transcriptase" evidence="2">
    <location>
        <begin position="483"/>
        <end position="659"/>
    </location>
</feature>
<dbReference type="InterPro" id="IPR043502">
    <property type="entry name" value="DNA/RNA_pol_sf"/>
</dbReference>
<dbReference type="InterPro" id="IPR050951">
    <property type="entry name" value="Retrovirus_Pol_polyprotein"/>
</dbReference>
<dbReference type="Gene3D" id="3.10.10.10">
    <property type="entry name" value="HIV Type 1 Reverse Transcriptase, subunit A, domain 1"/>
    <property type="match status" value="1"/>
</dbReference>
<dbReference type="PANTHER" id="PTHR37984:SF8">
    <property type="entry name" value="CCHC-TYPE DOMAIN-CONTAINING PROTEIN"/>
    <property type="match status" value="1"/>
</dbReference>
<gene>
    <name evidence="4" type="ORF">V1264_007328</name>
</gene>
<dbReference type="InterPro" id="IPR012337">
    <property type="entry name" value="RNaseH-like_sf"/>
</dbReference>
<dbReference type="InterPro" id="IPR036397">
    <property type="entry name" value="RNaseH_sf"/>
</dbReference>
<dbReference type="PROSITE" id="PS50994">
    <property type="entry name" value="INTEGRASE"/>
    <property type="match status" value="1"/>
</dbReference>
<dbReference type="Pfam" id="PF17921">
    <property type="entry name" value="Integrase_H2C2"/>
    <property type="match status" value="1"/>
</dbReference>
<dbReference type="Pfam" id="PF00078">
    <property type="entry name" value="RVT_1"/>
    <property type="match status" value="1"/>
</dbReference>
<name>A0AAN9AUX2_9CAEN</name>
<feature type="compositionally biased region" description="Basic and acidic residues" evidence="1">
    <location>
        <begin position="1286"/>
        <end position="1300"/>
    </location>
</feature>
<dbReference type="CDD" id="cd09274">
    <property type="entry name" value="RNase_HI_RT_Ty3"/>
    <property type="match status" value="1"/>
</dbReference>
<dbReference type="SUPFAM" id="SSF53098">
    <property type="entry name" value="Ribonuclease H-like"/>
    <property type="match status" value="1"/>
</dbReference>
<feature type="region of interest" description="Disordered" evidence="1">
    <location>
        <begin position="262"/>
        <end position="288"/>
    </location>
</feature>
<dbReference type="InterPro" id="IPR021109">
    <property type="entry name" value="Peptidase_aspartic_dom_sf"/>
</dbReference>
<dbReference type="Pfam" id="PF17919">
    <property type="entry name" value="RT_RNaseH_2"/>
    <property type="match status" value="1"/>
</dbReference>
<dbReference type="Gene3D" id="1.10.340.70">
    <property type="match status" value="1"/>
</dbReference>
<reference evidence="4 5" key="1">
    <citation type="submission" date="2024-02" db="EMBL/GenBank/DDBJ databases">
        <title>Chromosome-scale genome assembly of the rough periwinkle Littorina saxatilis.</title>
        <authorList>
            <person name="De Jode A."/>
            <person name="Faria R."/>
            <person name="Formenti G."/>
            <person name="Sims Y."/>
            <person name="Smith T.P."/>
            <person name="Tracey A."/>
            <person name="Wood J.M.D."/>
            <person name="Zagrodzka Z.B."/>
            <person name="Johannesson K."/>
            <person name="Butlin R.K."/>
            <person name="Leder E.H."/>
        </authorList>
    </citation>
    <scope>NUCLEOTIDE SEQUENCE [LARGE SCALE GENOMIC DNA]</scope>
    <source>
        <strain evidence="4">Snail1</strain>
        <tissue evidence="4">Muscle</tissue>
    </source>
</reference>
<feature type="region of interest" description="Disordered" evidence="1">
    <location>
        <begin position="1264"/>
        <end position="1340"/>
    </location>
</feature>
<feature type="domain" description="Integrase catalytic" evidence="3">
    <location>
        <begin position="1026"/>
        <end position="1190"/>
    </location>
</feature>
<dbReference type="InterPro" id="IPR041577">
    <property type="entry name" value="RT_RNaseH_2"/>
</dbReference>
<protein>
    <recommendedName>
        <fullName evidence="6">Endonuclease</fullName>
    </recommendedName>
</protein>
<dbReference type="PROSITE" id="PS50878">
    <property type="entry name" value="RT_POL"/>
    <property type="match status" value="1"/>
</dbReference>
<comment type="caution">
    <text evidence="4">The sequence shown here is derived from an EMBL/GenBank/DDBJ whole genome shotgun (WGS) entry which is preliminary data.</text>
</comment>
<sequence length="1340" mass="153215">MEGTGSYPRFNWEARDLVGEWNSFKDHVSFMFKGPLKAKSEEEKCSYLMLWVGEKGRKIFSTWTLSDEQQKSCRTTTMVSKPTFSPNQTQSLQGTNFTARYSKVQAPDETCEQFVTELKLLVKECEYGDKEDEVVRDRIVFGTKSDKVREKLIDIGKDLTLEKAIEIARVDEMSVKQLKEMNLSAEAAVHAVRHRERTNAQKTSRSCDKNKGTHAPSEHRATAQKKCGRCGMKHTQDAQCPAIGKECRKCKKSNHFASMCRARTEQTHSSKRRNKVHTLDDSDSSDTEDEVQAYSLGTIGTAEMNTVDSGWFQKLEVEDKTVNFQLDTGAKCNVISEKTFKSFKGKKLEKSKVKLTSYSGHNIKTLGSTKLTCKFKKEEHEVKFYVTEMDSTAILGLEACQRLGLIQRVDTVQSSMTQEVKGDHPQLDVKGEYPDSFEGLGCLPGEVHLKVDPDVQPVVHAPRKIPVALHKKVKSELKRMEKEGVITRQEEPTDWVNSMVVVETSKKTRICIDPRDLNKAIKREHYPMKTIEEVVQNMPGAKVFSKLDATSGYWQLKLDEESSKLCTFNTPWGRYRFLRLPFGIVSASEIFQRVMSQMVEDIEGAEAVMDDVVVSGSNTKEHDKRLKKVMEKAKSYGLTFNDSKCEFHKSEISYVGHILSGEGLKADPEKIRAVQKMSSPQNKKELMTFLGFIQYLGKFLPNLADVSKPLRKLTEKDAVWKWTKKEEESFKKLKKLVTEAPVLRYYDPAKPLTLSVDASSTGLGCCLMQEGQPIAYGSRALTKTQQNYAQIEKETLAVVYGCEKFHTYVYGRTVEVETDHKPLQSIFTKPLHKAPVRLQRFMLQLQKYDLKVKYKPGKEMYVADTLSRSYLPETKEQLIPEKEINAINPRSHLPISDEKYAEFQRETANDVELTELKKVILKGFPENRRDVPESVRAYWSFRDELTYTDGLIFRGLRLVIPKKLQVDQLQRIHSSHLGIVKCKSMARELVFWIGMSSQIEDMVTACRVCAENSRANPKEPMIPMDIPDRPWAKIAADLFELNKTHYLIIVDYYSKWPEVITLNSLNTKTVVGHMKSQFARFGIVDELITDNGPQFASAEFAEFMKEYEIKHTTTSPYHPQGSGQAERMVQTVKNLMKKSKDPYRSLLDYRNTPLDTGKSPAELFLGRKLKTTLPTRAELLKPGKQQNKKNHKDLIARQKKQKEYFDRKASGNLTKLRAGDPVMMQFGNGWKKAEVVTPHSTPRSYVVRDEQNVEYRRNRKMLRPTKVASRDSDSNRTVTMPTTDQNVKDSIQKEKEKKIGTEQIPVQTDDKKMVENKDSVVTTRSGRVVKQPKKYSDEYT</sequence>
<dbReference type="CDD" id="cd05481">
    <property type="entry name" value="retropepsin_like_LTR_1"/>
    <property type="match status" value="1"/>
</dbReference>
<dbReference type="GO" id="GO:0003676">
    <property type="term" value="F:nucleic acid binding"/>
    <property type="evidence" value="ECO:0007669"/>
    <property type="project" value="InterPro"/>
</dbReference>
<dbReference type="Gene3D" id="3.30.420.10">
    <property type="entry name" value="Ribonuclease H-like superfamily/Ribonuclease H"/>
    <property type="match status" value="1"/>
</dbReference>
<dbReference type="Gene3D" id="3.30.70.270">
    <property type="match status" value="2"/>
</dbReference>
<proteinExistence type="predicted"/>